<feature type="region of interest" description="Disordered" evidence="3">
    <location>
        <begin position="142"/>
        <end position="173"/>
    </location>
</feature>
<dbReference type="InterPro" id="IPR036413">
    <property type="entry name" value="YaeB-like_sf"/>
</dbReference>
<dbReference type="PANTHER" id="PTHR12818">
    <property type="entry name" value="TRNA (ADENINE(37)-N6)-METHYLTRANSFERASE"/>
    <property type="match status" value="1"/>
</dbReference>
<feature type="domain" description="TsaA-like" evidence="4">
    <location>
        <begin position="5"/>
        <end position="136"/>
    </location>
</feature>
<dbReference type="SUPFAM" id="SSF118196">
    <property type="entry name" value="YaeB-like"/>
    <property type="match status" value="1"/>
</dbReference>
<evidence type="ECO:0000313" key="5">
    <source>
        <dbReference type="EMBL" id="QJT11029.1"/>
    </source>
</evidence>
<dbReference type="EMBL" id="QMIF01000016">
    <property type="protein sequence ID" value="TVM31354.1"/>
    <property type="molecule type" value="Genomic_DNA"/>
</dbReference>
<dbReference type="InterPro" id="IPR023370">
    <property type="entry name" value="TrmO-like_N"/>
</dbReference>
<sequence>MDITYTPIGILHTPFTTPQGMPIQPKGARGVRGELELDPKFEAGLVDIDGFSHLILLYHFHAAGETRLTVTPYLDTASHGVFATRAPARPNSLGLSVVKLVGVRGSVLELEDVDVLDGTPVLDVKPYVPAFDTPVSEVRSGWLEEKGSDAGDARADKRFHEASGPSGASGASE</sequence>
<keyword evidence="6" id="KW-0808">Transferase</keyword>
<keyword evidence="1" id="KW-0949">S-adenosyl-L-methionine</keyword>
<protein>
    <submittedName>
        <fullName evidence="6">tRNA (N6-threonylcarbamoyladenosine(37)-N6)-methyltransferase TrmO</fullName>
    </submittedName>
</protein>
<dbReference type="AlphaFoldDB" id="A0A6P1ZCM4"/>
<dbReference type="Gene3D" id="2.40.30.70">
    <property type="entry name" value="YaeB-like"/>
    <property type="match status" value="1"/>
</dbReference>
<dbReference type="InterPro" id="IPR023368">
    <property type="entry name" value="UPF0066_cons_site"/>
</dbReference>
<dbReference type="GO" id="GO:0032259">
    <property type="term" value="P:methylation"/>
    <property type="evidence" value="ECO:0007669"/>
    <property type="project" value="UniProtKB-KW"/>
</dbReference>
<dbReference type="InterPro" id="IPR036414">
    <property type="entry name" value="YaeB_N_sf"/>
</dbReference>
<dbReference type="InterPro" id="IPR040372">
    <property type="entry name" value="YaeB-like"/>
</dbReference>
<accession>A0A6P1ZCM4</accession>
<evidence type="ECO:0000256" key="1">
    <source>
        <dbReference type="ARBA" id="ARBA00022691"/>
    </source>
</evidence>
<reference evidence="6 7" key="1">
    <citation type="submission" date="2018-06" db="EMBL/GenBank/DDBJ databases">
        <title>Complete genome of Desulfovibrio marinus P48SEP.</title>
        <authorList>
            <person name="Crispim J.S."/>
            <person name="Vidigal P.M.P."/>
            <person name="Silva L.C.F."/>
            <person name="Araujo L.C."/>
            <person name="Laguardia C.N."/>
            <person name="Dias R.S."/>
            <person name="Sousa M.P."/>
            <person name="Paula S.O."/>
            <person name="Silva C."/>
        </authorList>
    </citation>
    <scope>NUCLEOTIDE SEQUENCE [LARGE SCALE GENOMIC DNA]</scope>
    <source>
        <strain evidence="6 7">P48SEP</strain>
    </source>
</reference>
<dbReference type="PROSITE" id="PS01318">
    <property type="entry name" value="TSAA_1"/>
    <property type="match status" value="1"/>
</dbReference>
<reference evidence="5 8" key="2">
    <citation type="submission" date="2019-04" db="EMBL/GenBank/DDBJ databases">
        <title>Isolation and culture of sulfate reducing bacteria from the cold seep of the South China Sea.</title>
        <authorList>
            <person name="Sun C."/>
            <person name="Liu R."/>
        </authorList>
    </citation>
    <scope>NUCLEOTIDE SEQUENCE [LARGE SCALE GENOMIC DNA]</scope>
    <source>
        <strain evidence="5 8">CS1</strain>
    </source>
</reference>
<evidence type="ECO:0000313" key="7">
    <source>
        <dbReference type="Proteomes" id="UP000434052"/>
    </source>
</evidence>
<keyword evidence="6" id="KW-0489">Methyltransferase</keyword>
<dbReference type="Pfam" id="PF01980">
    <property type="entry name" value="TrmO_N"/>
    <property type="match status" value="1"/>
</dbReference>
<evidence type="ECO:0000313" key="6">
    <source>
        <dbReference type="EMBL" id="TVM31354.1"/>
    </source>
</evidence>
<proteinExistence type="inferred from homology"/>
<feature type="compositionally biased region" description="Basic and acidic residues" evidence="3">
    <location>
        <begin position="142"/>
        <end position="161"/>
    </location>
</feature>
<dbReference type="PANTHER" id="PTHR12818:SF0">
    <property type="entry name" value="TRNA (ADENINE(37)-N6)-METHYLTRANSFERASE"/>
    <property type="match status" value="1"/>
</dbReference>
<dbReference type="CDD" id="cd09281">
    <property type="entry name" value="UPF0066"/>
    <property type="match status" value="1"/>
</dbReference>
<dbReference type="Proteomes" id="UP000434052">
    <property type="component" value="Unassembled WGS sequence"/>
</dbReference>
<dbReference type="NCBIfam" id="TIGR00104">
    <property type="entry name" value="tRNA_TsaA"/>
    <property type="match status" value="1"/>
</dbReference>
<evidence type="ECO:0000256" key="3">
    <source>
        <dbReference type="SAM" id="MobiDB-lite"/>
    </source>
</evidence>
<name>A0A6P1ZCM4_9BACT</name>
<keyword evidence="8" id="KW-1185">Reference proteome</keyword>
<dbReference type="EMBL" id="CP039543">
    <property type="protein sequence ID" value="QJT11029.1"/>
    <property type="molecule type" value="Genomic_DNA"/>
</dbReference>
<evidence type="ECO:0000259" key="4">
    <source>
        <dbReference type="PROSITE" id="PS51668"/>
    </source>
</evidence>
<dbReference type="PROSITE" id="PS51668">
    <property type="entry name" value="TSAA_2"/>
    <property type="match status" value="1"/>
</dbReference>
<dbReference type="OrthoDB" id="9804309at2"/>
<feature type="compositionally biased region" description="Low complexity" evidence="3">
    <location>
        <begin position="162"/>
        <end position="173"/>
    </location>
</feature>
<evidence type="ECO:0000256" key="2">
    <source>
        <dbReference type="ARBA" id="ARBA00033753"/>
    </source>
</evidence>
<dbReference type="RefSeq" id="WP_144306853.1">
    <property type="nucleotide sequence ID" value="NZ_CP039543.1"/>
</dbReference>
<organism evidence="6 7">
    <name type="scientific">Oceanidesulfovibrio marinus</name>
    <dbReference type="NCBI Taxonomy" id="370038"/>
    <lineage>
        <taxon>Bacteria</taxon>
        <taxon>Pseudomonadati</taxon>
        <taxon>Thermodesulfobacteriota</taxon>
        <taxon>Desulfovibrionia</taxon>
        <taxon>Desulfovibrionales</taxon>
        <taxon>Desulfovibrionaceae</taxon>
        <taxon>Oceanidesulfovibrio</taxon>
    </lineage>
</organism>
<dbReference type="GO" id="GO:0008168">
    <property type="term" value="F:methyltransferase activity"/>
    <property type="evidence" value="ECO:0007669"/>
    <property type="project" value="UniProtKB-KW"/>
</dbReference>
<gene>
    <name evidence="6" type="primary">tsaA</name>
    <name evidence="6" type="ORF">DQK91_18315</name>
    <name evidence="5" type="ORF">E8L03_19860</name>
</gene>
<comment type="similarity">
    <text evidence="2">Belongs to the tRNA methyltransferase O family.</text>
</comment>
<evidence type="ECO:0000313" key="8">
    <source>
        <dbReference type="Proteomes" id="UP000503251"/>
    </source>
</evidence>
<dbReference type="Proteomes" id="UP000503251">
    <property type="component" value="Chromosome"/>
</dbReference>